<dbReference type="InterPro" id="IPR040079">
    <property type="entry name" value="Glutathione_S-Trfase"/>
</dbReference>
<dbReference type="GO" id="GO:0005737">
    <property type="term" value="C:cytoplasm"/>
    <property type="evidence" value="ECO:0007669"/>
    <property type="project" value="TreeGrafter"/>
</dbReference>
<comment type="caution">
    <text evidence="7">The sequence shown here is derived from an EMBL/GenBank/DDBJ whole genome shotgun (WGS) entry which is preliminary data.</text>
</comment>
<evidence type="ECO:0000256" key="2">
    <source>
        <dbReference type="ARBA" id="ARBA00012452"/>
    </source>
</evidence>
<keyword evidence="8" id="KW-1185">Reference proteome</keyword>
<dbReference type="Pfam" id="PF02798">
    <property type="entry name" value="GST_N"/>
    <property type="match status" value="1"/>
</dbReference>
<evidence type="ECO:0000256" key="3">
    <source>
        <dbReference type="ARBA" id="ARBA00022679"/>
    </source>
</evidence>
<dbReference type="FunFam" id="1.20.1050.10:FF:000004">
    <property type="entry name" value="Glutathione S-transferase F2"/>
    <property type="match status" value="1"/>
</dbReference>
<evidence type="ECO:0000256" key="1">
    <source>
        <dbReference type="ARBA" id="ARBA00010128"/>
    </source>
</evidence>
<evidence type="ECO:0000259" key="6">
    <source>
        <dbReference type="PROSITE" id="PS50405"/>
    </source>
</evidence>
<dbReference type="SFLD" id="SFLDG00358">
    <property type="entry name" value="Main_(cytGST)"/>
    <property type="match status" value="1"/>
</dbReference>
<dbReference type="PANTHER" id="PTHR43900:SF3">
    <property type="entry name" value="GLUTATHIONE S-TRANSFERASE RHO"/>
    <property type="match status" value="1"/>
</dbReference>
<dbReference type="GO" id="GO:0009636">
    <property type="term" value="P:response to toxic substance"/>
    <property type="evidence" value="ECO:0007669"/>
    <property type="project" value="UniProtKB-ARBA"/>
</dbReference>
<dbReference type="GO" id="GO:0006749">
    <property type="term" value="P:glutathione metabolic process"/>
    <property type="evidence" value="ECO:0007669"/>
    <property type="project" value="TreeGrafter"/>
</dbReference>
<reference evidence="7" key="1">
    <citation type="submission" date="2023-11" db="EMBL/GenBank/DDBJ databases">
        <authorList>
            <person name="De Vega J J."/>
            <person name="De Vega J J."/>
        </authorList>
    </citation>
    <scope>NUCLEOTIDE SEQUENCE</scope>
</reference>
<feature type="domain" description="GST N-terminal" evidence="5">
    <location>
        <begin position="2"/>
        <end position="84"/>
    </location>
</feature>
<accession>A0AAD2HES6</accession>
<dbReference type="EMBL" id="CAVNYO010000397">
    <property type="protein sequence ID" value="CAK5273603.1"/>
    <property type="molecule type" value="Genomic_DNA"/>
</dbReference>
<dbReference type="PROSITE" id="PS50404">
    <property type="entry name" value="GST_NTER"/>
    <property type="match status" value="1"/>
</dbReference>
<dbReference type="PANTHER" id="PTHR43900">
    <property type="entry name" value="GLUTATHIONE S-TRANSFERASE RHO"/>
    <property type="match status" value="1"/>
</dbReference>
<feature type="domain" description="GST C-terminal" evidence="6">
    <location>
        <begin position="98"/>
        <end position="229"/>
    </location>
</feature>
<evidence type="ECO:0000313" key="8">
    <source>
        <dbReference type="Proteomes" id="UP001295794"/>
    </source>
</evidence>
<dbReference type="Gene3D" id="1.20.1050.10">
    <property type="match status" value="1"/>
</dbReference>
<sequence>MVLKLYGSPRAAGATHAVLVTLLEKQVPFENCALDLPNRAHLAPAHTARQPFKQFPVIEDDGGFVLYESRAICRYLEEKYAGQGTSLGPPVPGAGADALRARAVFEQAVSVETSNFHPHAHRIYAERISKRRRGLKPDECAVEEALQQLSATLDVYEEILGRTRYLAGDAFTLADLFHLSFGGVLSLAGCDIMTSETRPNVTRWWQDIQSRPSVRRFPEATAFTSVDSY</sequence>
<dbReference type="SFLD" id="SFLDS00019">
    <property type="entry name" value="Glutathione_Transferase_(cytos"/>
    <property type="match status" value="1"/>
</dbReference>
<dbReference type="Pfam" id="PF00043">
    <property type="entry name" value="GST_C"/>
    <property type="match status" value="1"/>
</dbReference>
<protein>
    <recommendedName>
        <fullName evidence="2">glutathione transferase</fullName>
        <ecNumber evidence="2">2.5.1.18</ecNumber>
    </recommendedName>
</protein>
<dbReference type="InterPro" id="IPR004045">
    <property type="entry name" value="Glutathione_S-Trfase_N"/>
</dbReference>
<dbReference type="SUPFAM" id="SSF52833">
    <property type="entry name" value="Thioredoxin-like"/>
    <property type="match status" value="1"/>
</dbReference>
<evidence type="ECO:0000259" key="5">
    <source>
        <dbReference type="PROSITE" id="PS50404"/>
    </source>
</evidence>
<dbReference type="Proteomes" id="UP001295794">
    <property type="component" value="Unassembled WGS sequence"/>
</dbReference>
<name>A0AAD2HES6_9AGAR</name>
<comment type="catalytic activity">
    <reaction evidence="4">
        <text>RX + glutathione = an S-substituted glutathione + a halide anion + H(+)</text>
        <dbReference type="Rhea" id="RHEA:16437"/>
        <dbReference type="ChEBI" id="CHEBI:15378"/>
        <dbReference type="ChEBI" id="CHEBI:16042"/>
        <dbReference type="ChEBI" id="CHEBI:17792"/>
        <dbReference type="ChEBI" id="CHEBI:57925"/>
        <dbReference type="ChEBI" id="CHEBI:90779"/>
        <dbReference type="EC" id="2.5.1.18"/>
    </reaction>
</comment>
<evidence type="ECO:0000256" key="4">
    <source>
        <dbReference type="ARBA" id="ARBA00047960"/>
    </source>
</evidence>
<dbReference type="InterPro" id="IPR004046">
    <property type="entry name" value="GST_C"/>
</dbReference>
<proteinExistence type="inferred from homology"/>
<evidence type="ECO:0000313" key="7">
    <source>
        <dbReference type="EMBL" id="CAK5273603.1"/>
    </source>
</evidence>
<dbReference type="InterPro" id="IPR036249">
    <property type="entry name" value="Thioredoxin-like_sf"/>
</dbReference>
<dbReference type="EC" id="2.5.1.18" evidence="2"/>
<dbReference type="InterPro" id="IPR010987">
    <property type="entry name" value="Glutathione-S-Trfase_C-like"/>
</dbReference>
<comment type="similarity">
    <text evidence="1">Belongs to the GST superfamily. Phi family.</text>
</comment>
<dbReference type="GO" id="GO:0043295">
    <property type="term" value="F:glutathione binding"/>
    <property type="evidence" value="ECO:0007669"/>
    <property type="project" value="TreeGrafter"/>
</dbReference>
<dbReference type="SUPFAM" id="SSF47616">
    <property type="entry name" value="GST C-terminal domain-like"/>
    <property type="match status" value="1"/>
</dbReference>
<dbReference type="InterPro" id="IPR036282">
    <property type="entry name" value="Glutathione-S-Trfase_C_sf"/>
</dbReference>
<dbReference type="Gene3D" id="3.40.30.10">
    <property type="entry name" value="Glutaredoxin"/>
    <property type="match status" value="1"/>
</dbReference>
<dbReference type="PROSITE" id="PS50405">
    <property type="entry name" value="GST_CTER"/>
    <property type="match status" value="1"/>
</dbReference>
<dbReference type="AlphaFoldDB" id="A0AAD2HES6"/>
<keyword evidence="3" id="KW-0808">Transferase</keyword>
<dbReference type="GO" id="GO:0004364">
    <property type="term" value="F:glutathione transferase activity"/>
    <property type="evidence" value="ECO:0007669"/>
    <property type="project" value="UniProtKB-EC"/>
</dbReference>
<organism evidence="7 8">
    <name type="scientific">Mycena citricolor</name>
    <dbReference type="NCBI Taxonomy" id="2018698"/>
    <lineage>
        <taxon>Eukaryota</taxon>
        <taxon>Fungi</taxon>
        <taxon>Dikarya</taxon>
        <taxon>Basidiomycota</taxon>
        <taxon>Agaricomycotina</taxon>
        <taxon>Agaricomycetes</taxon>
        <taxon>Agaricomycetidae</taxon>
        <taxon>Agaricales</taxon>
        <taxon>Marasmiineae</taxon>
        <taxon>Mycenaceae</taxon>
        <taxon>Mycena</taxon>
    </lineage>
</organism>
<gene>
    <name evidence="7" type="ORF">MYCIT1_LOCUS20163</name>
</gene>